<dbReference type="GO" id="GO:0005886">
    <property type="term" value="C:plasma membrane"/>
    <property type="evidence" value="ECO:0007669"/>
    <property type="project" value="UniProtKB-SubCell"/>
</dbReference>
<feature type="transmembrane region" description="Helical" evidence="9">
    <location>
        <begin position="138"/>
        <end position="159"/>
    </location>
</feature>
<feature type="domain" description="Protein export membrane protein SecD/SecF C-terminal" evidence="10">
    <location>
        <begin position="93"/>
        <end position="273"/>
    </location>
</feature>
<evidence type="ECO:0000313" key="12">
    <source>
        <dbReference type="Proteomes" id="UP000177324"/>
    </source>
</evidence>
<dbReference type="InterPro" id="IPR022645">
    <property type="entry name" value="SecD/SecF_bac"/>
</dbReference>
<protein>
    <recommendedName>
        <fullName evidence="9">Protein-export membrane protein SecF</fullName>
    </recommendedName>
</protein>
<evidence type="ECO:0000256" key="4">
    <source>
        <dbReference type="ARBA" id="ARBA00022692"/>
    </source>
</evidence>
<dbReference type="GO" id="GO:0043952">
    <property type="term" value="P:protein transport by the Sec complex"/>
    <property type="evidence" value="ECO:0007669"/>
    <property type="project" value="UniProtKB-UniRule"/>
</dbReference>
<keyword evidence="2 9" id="KW-0813">Transport</keyword>
<sequence length="283" mass="31811">MRYRWLYFGLSLAIIVPGLAAMGLWRFKPAIDFTGGSLAEVRITADETTLRQLAQEQDISVASVQKTDDTWLLKMESIDQQQWDNLKLKFPGQVEELRFETVGPTLGKELLTKTITAVALAAGLILIYIAYRFRSMKFGVCAVVAMLHDTLVLLGSFSILGKVYGVEIDTLFVTAVLTILSFSVHDTIVVYDRIREMRKMYPKLSFEETVDQAVTTTLSRSINNSMTIIFMLLALFLLGGATIRWFVLALLIGTISGTYSSTFTAAPLLVVWERLSSRMRDRR</sequence>
<proteinExistence type="inferred from homology"/>
<comment type="subunit">
    <text evidence="9">Forms a complex with SecD. Part of the essential Sec protein translocation apparatus which comprises SecA, SecYEG and auxiliary proteins SecDF. Other proteins may also be involved.</text>
</comment>
<feature type="transmembrane region" description="Helical" evidence="9">
    <location>
        <begin position="258"/>
        <end position="275"/>
    </location>
</feature>
<comment type="subcellular location">
    <subcellularLocation>
        <location evidence="1 9">Cell membrane</location>
        <topology evidence="1 9">Multi-pass membrane protein</topology>
    </subcellularLocation>
</comment>
<dbReference type="InterPro" id="IPR048634">
    <property type="entry name" value="SecD_SecF_C"/>
</dbReference>
<comment type="caution">
    <text evidence="11">The sequence shown here is derived from an EMBL/GenBank/DDBJ whole genome shotgun (WGS) entry which is preliminary data.</text>
</comment>
<keyword evidence="4 9" id="KW-0812">Transmembrane</keyword>
<dbReference type="InterPro" id="IPR022813">
    <property type="entry name" value="SecD/SecF_arch_bac"/>
</dbReference>
<reference evidence="11 12" key="1">
    <citation type="journal article" date="2016" name="Nat. Commun.">
        <title>Thousands of microbial genomes shed light on interconnected biogeochemical processes in an aquifer system.</title>
        <authorList>
            <person name="Anantharaman K."/>
            <person name="Brown C.T."/>
            <person name="Hug L.A."/>
            <person name="Sharon I."/>
            <person name="Castelle C.J."/>
            <person name="Probst A.J."/>
            <person name="Thomas B.C."/>
            <person name="Singh A."/>
            <person name="Wilkins M.J."/>
            <person name="Karaoz U."/>
            <person name="Brodie E.L."/>
            <person name="Williams K.H."/>
            <person name="Hubbard S.S."/>
            <person name="Banfield J.F."/>
        </authorList>
    </citation>
    <scope>NUCLEOTIDE SEQUENCE [LARGE SCALE GENOMIC DNA]</scope>
</reference>
<dbReference type="STRING" id="1797589.A2784_01690"/>
<dbReference type="AlphaFoldDB" id="A0A1G1VR75"/>
<accession>A0A1G1VR75</accession>
<dbReference type="SUPFAM" id="SSF82866">
    <property type="entry name" value="Multidrug efflux transporter AcrB transmembrane domain"/>
    <property type="match status" value="1"/>
</dbReference>
<evidence type="ECO:0000256" key="5">
    <source>
        <dbReference type="ARBA" id="ARBA00022927"/>
    </source>
</evidence>
<dbReference type="GO" id="GO:0065002">
    <property type="term" value="P:intracellular protein transmembrane transport"/>
    <property type="evidence" value="ECO:0007669"/>
    <property type="project" value="UniProtKB-UniRule"/>
</dbReference>
<evidence type="ECO:0000256" key="7">
    <source>
        <dbReference type="ARBA" id="ARBA00023010"/>
    </source>
</evidence>
<keyword evidence="5 9" id="KW-0653">Protein transport</keyword>
<dbReference type="Proteomes" id="UP000177324">
    <property type="component" value="Unassembled WGS sequence"/>
</dbReference>
<gene>
    <name evidence="9" type="primary">secF</name>
    <name evidence="11" type="ORF">A2784_01690</name>
</gene>
<comment type="similarity">
    <text evidence="9">Belongs to the SecD/SecF family. SecF subfamily.</text>
</comment>
<keyword evidence="8 9" id="KW-0472">Membrane</keyword>
<dbReference type="PANTHER" id="PTHR30081:SF8">
    <property type="entry name" value="PROTEIN TRANSLOCASE SUBUNIT SECF"/>
    <property type="match status" value="1"/>
</dbReference>
<dbReference type="HAMAP" id="MF_01464_B">
    <property type="entry name" value="SecF_B"/>
    <property type="match status" value="1"/>
</dbReference>
<dbReference type="EMBL" id="MHCH01000014">
    <property type="protein sequence ID" value="OGY17892.1"/>
    <property type="molecule type" value="Genomic_DNA"/>
</dbReference>
<evidence type="ECO:0000313" key="11">
    <source>
        <dbReference type="EMBL" id="OGY17892.1"/>
    </source>
</evidence>
<keyword evidence="7 9" id="KW-0811">Translocation</keyword>
<feature type="transmembrane region" description="Helical" evidence="9">
    <location>
        <begin position="171"/>
        <end position="191"/>
    </location>
</feature>
<evidence type="ECO:0000256" key="9">
    <source>
        <dbReference type="HAMAP-Rule" id="MF_01464"/>
    </source>
</evidence>
<keyword evidence="6 9" id="KW-1133">Transmembrane helix</keyword>
<feature type="transmembrane region" description="Helical" evidence="9">
    <location>
        <begin position="228"/>
        <end position="252"/>
    </location>
</feature>
<feature type="transmembrane region" description="Helical" evidence="9">
    <location>
        <begin position="5"/>
        <end position="25"/>
    </location>
</feature>
<evidence type="ECO:0000256" key="3">
    <source>
        <dbReference type="ARBA" id="ARBA00022475"/>
    </source>
</evidence>
<dbReference type="PANTHER" id="PTHR30081">
    <property type="entry name" value="PROTEIN-EXPORT MEMBRANE PROTEIN SEC"/>
    <property type="match status" value="1"/>
</dbReference>
<dbReference type="Gene3D" id="1.20.1640.10">
    <property type="entry name" value="Multidrug efflux transporter AcrB transmembrane domain"/>
    <property type="match status" value="1"/>
</dbReference>
<evidence type="ECO:0000256" key="6">
    <source>
        <dbReference type="ARBA" id="ARBA00022989"/>
    </source>
</evidence>
<evidence type="ECO:0000259" key="10">
    <source>
        <dbReference type="Pfam" id="PF02355"/>
    </source>
</evidence>
<dbReference type="GO" id="GO:0015450">
    <property type="term" value="F:protein-transporting ATPase activity"/>
    <property type="evidence" value="ECO:0007669"/>
    <property type="project" value="InterPro"/>
</dbReference>
<comment type="function">
    <text evidence="9">Part of the Sec protein translocase complex. Interacts with the SecYEG preprotein conducting channel. SecDF uses the proton motive force (PMF) to complete protein translocation after the ATP-dependent function of SecA.</text>
</comment>
<name>A0A1G1VR75_9BACT</name>
<organism evidence="11 12">
    <name type="scientific">Candidatus Chisholmbacteria bacterium RIFCSPHIGHO2_01_FULL_48_12</name>
    <dbReference type="NCBI Taxonomy" id="1797589"/>
    <lineage>
        <taxon>Bacteria</taxon>
        <taxon>Candidatus Chisholmiibacteriota</taxon>
    </lineage>
</organism>
<evidence type="ECO:0000256" key="8">
    <source>
        <dbReference type="ARBA" id="ARBA00023136"/>
    </source>
</evidence>
<dbReference type="NCBIfam" id="TIGR00966">
    <property type="entry name" value="transloc_SecF"/>
    <property type="match status" value="1"/>
</dbReference>
<keyword evidence="3 9" id="KW-1003">Cell membrane</keyword>
<evidence type="ECO:0000256" key="2">
    <source>
        <dbReference type="ARBA" id="ARBA00022448"/>
    </source>
</evidence>
<dbReference type="Pfam" id="PF02355">
    <property type="entry name" value="SecD_SecF_C"/>
    <property type="match status" value="1"/>
</dbReference>
<dbReference type="InterPro" id="IPR005665">
    <property type="entry name" value="SecF_bac"/>
</dbReference>
<feature type="transmembrane region" description="Helical" evidence="9">
    <location>
        <begin position="110"/>
        <end position="131"/>
    </location>
</feature>
<evidence type="ECO:0000256" key="1">
    <source>
        <dbReference type="ARBA" id="ARBA00004651"/>
    </source>
</evidence>
<dbReference type="GO" id="GO:0006605">
    <property type="term" value="P:protein targeting"/>
    <property type="evidence" value="ECO:0007669"/>
    <property type="project" value="UniProtKB-UniRule"/>
</dbReference>
<dbReference type="PRINTS" id="PR01755">
    <property type="entry name" value="SECFTRNLCASE"/>
</dbReference>